<reference evidence="9 10" key="1">
    <citation type="submission" date="2023-09" db="EMBL/GenBank/DDBJ databases">
        <authorList>
            <person name="Rey-Velasco X."/>
        </authorList>
    </citation>
    <scope>NUCLEOTIDE SEQUENCE [LARGE SCALE GENOMIC DNA]</scope>
    <source>
        <strain evidence="9 10">F260</strain>
    </source>
</reference>
<evidence type="ECO:0000256" key="7">
    <source>
        <dbReference type="SAM" id="Phobius"/>
    </source>
</evidence>
<dbReference type="Pfam" id="PF02163">
    <property type="entry name" value="Peptidase_M50"/>
    <property type="match status" value="1"/>
</dbReference>
<protein>
    <recommendedName>
        <fullName evidence="8">Peptidase M50 domain-containing protein</fullName>
    </recommendedName>
</protein>
<keyword evidence="4 7" id="KW-0812">Transmembrane</keyword>
<feature type="domain" description="Peptidase M50" evidence="8">
    <location>
        <begin position="13"/>
        <end position="104"/>
    </location>
</feature>
<keyword evidence="5 7" id="KW-1133">Transmembrane helix</keyword>
<evidence type="ECO:0000256" key="2">
    <source>
        <dbReference type="ARBA" id="ARBA00004141"/>
    </source>
</evidence>
<dbReference type="EMBL" id="JAVRHO010000021">
    <property type="protein sequence ID" value="MDT0647789.1"/>
    <property type="molecule type" value="Genomic_DNA"/>
</dbReference>
<organism evidence="9 10">
    <name type="scientific">Autumnicola lenta</name>
    <dbReference type="NCBI Taxonomy" id="3075593"/>
    <lineage>
        <taxon>Bacteria</taxon>
        <taxon>Pseudomonadati</taxon>
        <taxon>Bacteroidota</taxon>
        <taxon>Flavobacteriia</taxon>
        <taxon>Flavobacteriales</taxon>
        <taxon>Flavobacteriaceae</taxon>
        <taxon>Autumnicola</taxon>
    </lineage>
</organism>
<accession>A0ABU3CN57</accession>
<feature type="transmembrane region" description="Helical" evidence="7">
    <location>
        <begin position="84"/>
        <end position="104"/>
    </location>
</feature>
<dbReference type="RefSeq" id="WP_311495891.1">
    <property type="nucleotide sequence ID" value="NZ_JAVRHO010000021.1"/>
</dbReference>
<keyword evidence="10" id="KW-1185">Reference proteome</keyword>
<evidence type="ECO:0000313" key="9">
    <source>
        <dbReference type="EMBL" id="MDT0647789.1"/>
    </source>
</evidence>
<evidence type="ECO:0000259" key="8">
    <source>
        <dbReference type="Pfam" id="PF02163"/>
    </source>
</evidence>
<dbReference type="InterPro" id="IPR008915">
    <property type="entry name" value="Peptidase_M50"/>
</dbReference>
<gene>
    <name evidence="9" type="ORF">RM545_13905</name>
</gene>
<evidence type="ECO:0000256" key="6">
    <source>
        <dbReference type="ARBA" id="ARBA00023136"/>
    </source>
</evidence>
<evidence type="ECO:0000313" key="10">
    <source>
        <dbReference type="Proteomes" id="UP001245285"/>
    </source>
</evidence>
<name>A0ABU3CN57_9FLAO</name>
<evidence type="ECO:0000256" key="5">
    <source>
        <dbReference type="ARBA" id="ARBA00022989"/>
    </source>
</evidence>
<comment type="similarity">
    <text evidence="3">Belongs to the peptidase M50B family.</text>
</comment>
<keyword evidence="6 7" id="KW-0472">Membrane</keyword>
<evidence type="ECO:0000256" key="4">
    <source>
        <dbReference type="ARBA" id="ARBA00022692"/>
    </source>
</evidence>
<evidence type="ECO:0000256" key="1">
    <source>
        <dbReference type="ARBA" id="ARBA00001947"/>
    </source>
</evidence>
<sequence>MFGLNDIHKFFFAFFLVLPVIYLLHEAGHVFFAWTMGGRNIRVSIGTGNVLFRWVILEVRKYYFWYGLCTFENLKRNERLSNTFIFLGGALFNSLGAIAVIILIENKMLEPNIVTYQFT</sequence>
<evidence type="ECO:0000256" key="3">
    <source>
        <dbReference type="ARBA" id="ARBA00007931"/>
    </source>
</evidence>
<dbReference type="Proteomes" id="UP001245285">
    <property type="component" value="Unassembled WGS sequence"/>
</dbReference>
<comment type="subcellular location">
    <subcellularLocation>
        <location evidence="2">Membrane</location>
        <topology evidence="2">Multi-pass membrane protein</topology>
    </subcellularLocation>
</comment>
<comment type="caution">
    <text evidence="9">The sequence shown here is derived from an EMBL/GenBank/DDBJ whole genome shotgun (WGS) entry which is preliminary data.</text>
</comment>
<feature type="transmembrane region" description="Helical" evidence="7">
    <location>
        <begin position="12"/>
        <end position="34"/>
    </location>
</feature>
<proteinExistence type="inferred from homology"/>
<comment type="cofactor">
    <cofactor evidence="1">
        <name>Zn(2+)</name>
        <dbReference type="ChEBI" id="CHEBI:29105"/>
    </cofactor>
</comment>